<dbReference type="PANTHER" id="PTHR43442:SF3">
    <property type="entry name" value="GLUCONOKINASE-RELATED"/>
    <property type="match status" value="1"/>
</dbReference>
<keyword evidence="6 9" id="KW-0418">Kinase</keyword>
<dbReference type="SUPFAM" id="SSF52540">
    <property type="entry name" value="P-loop containing nucleoside triphosphate hydrolases"/>
    <property type="match status" value="1"/>
</dbReference>
<dbReference type="Pfam" id="PF13671">
    <property type="entry name" value="AAA_33"/>
    <property type="match status" value="1"/>
</dbReference>
<keyword evidence="5 9" id="KW-0547">Nucleotide-binding</keyword>
<evidence type="ECO:0000256" key="3">
    <source>
        <dbReference type="ARBA" id="ARBA00012054"/>
    </source>
</evidence>
<comment type="caution">
    <text evidence="10">The sequence shown here is derived from an EMBL/GenBank/DDBJ whole genome shotgun (WGS) entry which is preliminary data.</text>
</comment>
<dbReference type="PANTHER" id="PTHR43442">
    <property type="entry name" value="GLUCONOKINASE-RELATED"/>
    <property type="match status" value="1"/>
</dbReference>
<evidence type="ECO:0000256" key="5">
    <source>
        <dbReference type="ARBA" id="ARBA00022741"/>
    </source>
</evidence>
<organism evidence="10 11">
    <name type="scientific">Actinacidiphila acididurans</name>
    <dbReference type="NCBI Taxonomy" id="2784346"/>
    <lineage>
        <taxon>Bacteria</taxon>
        <taxon>Bacillati</taxon>
        <taxon>Actinomycetota</taxon>
        <taxon>Actinomycetes</taxon>
        <taxon>Kitasatosporales</taxon>
        <taxon>Streptomycetaceae</taxon>
        <taxon>Actinacidiphila</taxon>
    </lineage>
</organism>
<sequence>MTAASPPRPVAAGRPVIVVMGVSGSGKSTVGGLLAERLGVPYAEADDFHPAANIAKMSAGHPLDDTDRAPWLAAIADWIAERGDRGGVVSCSALRRRYRDRLRQAGPPLFFVHLDGPEELIAARLAARMQHFMPTGLLQSQIETLEPLEPDEAGAVVPIEGGPQQIADRALAALPATPV</sequence>
<keyword evidence="4 9" id="KW-0808">Transferase</keyword>
<evidence type="ECO:0000256" key="7">
    <source>
        <dbReference type="ARBA" id="ARBA00022840"/>
    </source>
</evidence>
<keyword evidence="7 9" id="KW-0067">ATP-binding</keyword>
<reference evidence="10 11" key="1">
    <citation type="submission" date="2021-01" db="EMBL/GenBank/DDBJ databases">
        <title>Streptomyces acididurans sp. nov., isolated from a peat swamp forest soil.</title>
        <authorList>
            <person name="Chantavorakit T."/>
            <person name="Duangmal K."/>
        </authorList>
    </citation>
    <scope>NUCLEOTIDE SEQUENCE [LARGE SCALE GENOMIC DNA]</scope>
    <source>
        <strain evidence="10 11">KK5PA1</strain>
    </source>
</reference>
<proteinExistence type="inferred from homology"/>
<dbReference type="Gene3D" id="3.40.50.300">
    <property type="entry name" value="P-loop containing nucleotide triphosphate hydrolases"/>
    <property type="match status" value="1"/>
</dbReference>
<evidence type="ECO:0000256" key="4">
    <source>
        <dbReference type="ARBA" id="ARBA00022679"/>
    </source>
</evidence>
<dbReference type="InterPro" id="IPR027417">
    <property type="entry name" value="P-loop_NTPase"/>
</dbReference>
<dbReference type="NCBIfam" id="TIGR01313">
    <property type="entry name" value="therm_gnt_kin"/>
    <property type="match status" value="1"/>
</dbReference>
<comment type="similarity">
    <text evidence="2 9">Belongs to the gluconokinase GntK/GntV family.</text>
</comment>
<dbReference type="Proteomes" id="UP000749040">
    <property type="component" value="Unassembled WGS sequence"/>
</dbReference>
<dbReference type="EC" id="2.7.1.12" evidence="3 9"/>
<dbReference type="RefSeq" id="WP_205357998.1">
    <property type="nucleotide sequence ID" value="NZ_JADKYB010000008.1"/>
</dbReference>
<comment type="pathway">
    <text evidence="1">Carbohydrate acid metabolism.</text>
</comment>
<name>A0ABS2TS09_9ACTN</name>
<accession>A0ABS2TS09</accession>
<evidence type="ECO:0000256" key="2">
    <source>
        <dbReference type="ARBA" id="ARBA00008420"/>
    </source>
</evidence>
<evidence type="ECO:0000256" key="8">
    <source>
        <dbReference type="ARBA" id="ARBA00048090"/>
    </source>
</evidence>
<evidence type="ECO:0000256" key="9">
    <source>
        <dbReference type="RuleBase" id="RU363066"/>
    </source>
</evidence>
<evidence type="ECO:0000256" key="6">
    <source>
        <dbReference type="ARBA" id="ARBA00022777"/>
    </source>
</evidence>
<gene>
    <name evidence="10" type="ORF">ITX44_16525</name>
</gene>
<evidence type="ECO:0000313" key="11">
    <source>
        <dbReference type="Proteomes" id="UP000749040"/>
    </source>
</evidence>
<protein>
    <recommendedName>
        <fullName evidence="3 9">Gluconokinase</fullName>
        <ecNumber evidence="3 9">2.7.1.12</ecNumber>
    </recommendedName>
</protein>
<comment type="catalytic activity">
    <reaction evidence="8 9">
        <text>D-gluconate + ATP = 6-phospho-D-gluconate + ADP + H(+)</text>
        <dbReference type="Rhea" id="RHEA:19433"/>
        <dbReference type="ChEBI" id="CHEBI:15378"/>
        <dbReference type="ChEBI" id="CHEBI:18391"/>
        <dbReference type="ChEBI" id="CHEBI:30616"/>
        <dbReference type="ChEBI" id="CHEBI:58759"/>
        <dbReference type="ChEBI" id="CHEBI:456216"/>
        <dbReference type="EC" id="2.7.1.12"/>
    </reaction>
</comment>
<keyword evidence="11" id="KW-1185">Reference proteome</keyword>
<dbReference type="InterPro" id="IPR006001">
    <property type="entry name" value="Therm_gnt_kin"/>
</dbReference>
<dbReference type="CDD" id="cd02021">
    <property type="entry name" value="GntK"/>
    <property type="match status" value="1"/>
</dbReference>
<dbReference type="EMBL" id="JADKYB010000008">
    <property type="protein sequence ID" value="MBM9506128.1"/>
    <property type="molecule type" value="Genomic_DNA"/>
</dbReference>
<evidence type="ECO:0000256" key="1">
    <source>
        <dbReference type="ARBA" id="ARBA00004761"/>
    </source>
</evidence>
<evidence type="ECO:0000313" key="10">
    <source>
        <dbReference type="EMBL" id="MBM9506128.1"/>
    </source>
</evidence>